<comment type="caution">
    <text evidence="2">The sequence shown here is derived from an EMBL/GenBank/DDBJ whole genome shotgun (WGS) entry which is preliminary data.</text>
</comment>
<evidence type="ECO:0000313" key="3">
    <source>
        <dbReference type="Proteomes" id="UP000797356"/>
    </source>
</evidence>
<feature type="compositionally biased region" description="Basic and acidic residues" evidence="1">
    <location>
        <begin position="7"/>
        <end position="23"/>
    </location>
</feature>
<gene>
    <name evidence="2" type="ORF">COCNU_07G010340</name>
</gene>
<organism evidence="2 3">
    <name type="scientific">Cocos nucifera</name>
    <name type="common">Coconut palm</name>
    <dbReference type="NCBI Taxonomy" id="13894"/>
    <lineage>
        <taxon>Eukaryota</taxon>
        <taxon>Viridiplantae</taxon>
        <taxon>Streptophyta</taxon>
        <taxon>Embryophyta</taxon>
        <taxon>Tracheophyta</taxon>
        <taxon>Spermatophyta</taxon>
        <taxon>Magnoliopsida</taxon>
        <taxon>Liliopsida</taxon>
        <taxon>Arecaceae</taxon>
        <taxon>Arecoideae</taxon>
        <taxon>Cocoseae</taxon>
        <taxon>Attaleinae</taxon>
        <taxon>Cocos</taxon>
    </lineage>
</organism>
<dbReference type="EMBL" id="CM017878">
    <property type="protein sequence ID" value="KAG1354922.1"/>
    <property type="molecule type" value="Genomic_DNA"/>
</dbReference>
<evidence type="ECO:0000313" key="2">
    <source>
        <dbReference type="EMBL" id="KAG1354922.1"/>
    </source>
</evidence>
<feature type="region of interest" description="Disordered" evidence="1">
    <location>
        <begin position="1"/>
        <end position="23"/>
    </location>
</feature>
<name>A0A8K0N543_COCNU</name>
<reference evidence="2" key="2">
    <citation type="submission" date="2019-07" db="EMBL/GenBank/DDBJ databases">
        <authorList>
            <person name="Yang Y."/>
            <person name="Bocs S."/>
            <person name="Baudouin L."/>
        </authorList>
    </citation>
    <scope>NUCLEOTIDE SEQUENCE</scope>
    <source>
        <tissue evidence="2">Spear leaf of Hainan Tall coconut</tissue>
    </source>
</reference>
<sequence>MGFGLVGEKDRERERGRSRDGKVGREGFGLIAIVDHDGTEMPSSFHPYPSTGYVQFSIQGAIGAYSVYLDIDCSGTSTIGIYSTDDIYSTDNRTSTIACI</sequence>
<proteinExistence type="predicted"/>
<keyword evidence="3" id="KW-1185">Reference proteome</keyword>
<reference evidence="2" key="1">
    <citation type="journal article" date="2017" name="Gigascience">
        <title>The genome draft of coconut (Cocos nucifera).</title>
        <authorList>
            <person name="Xiao Y."/>
            <person name="Xu P."/>
            <person name="Fan H."/>
            <person name="Baudouin L."/>
            <person name="Xia W."/>
            <person name="Bocs S."/>
            <person name="Xu J."/>
            <person name="Li Q."/>
            <person name="Guo A."/>
            <person name="Zhou L."/>
            <person name="Li J."/>
            <person name="Wu Y."/>
            <person name="Ma Z."/>
            <person name="Armero A."/>
            <person name="Issali A.E."/>
            <person name="Liu N."/>
            <person name="Peng M."/>
            <person name="Yang Y."/>
        </authorList>
    </citation>
    <scope>NUCLEOTIDE SEQUENCE</scope>
    <source>
        <tissue evidence="2">Spear leaf of Hainan Tall coconut</tissue>
    </source>
</reference>
<accession>A0A8K0N543</accession>
<dbReference type="Proteomes" id="UP000797356">
    <property type="component" value="Chromosome 7"/>
</dbReference>
<dbReference type="AlphaFoldDB" id="A0A8K0N543"/>
<protein>
    <submittedName>
        <fullName evidence="2">Uncharacterized protein</fullName>
    </submittedName>
</protein>
<evidence type="ECO:0000256" key="1">
    <source>
        <dbReference type="SAM" id="MobiDB-lite"/>
    </source>
</evidence>